<dbReference type="Gene3D" id="2.10.109.10">
    <property type="entry name" value="Umud Fragment, subunit A"/>
    <property type="match status" value="1"/>
</dbReference>
<evidence type="ECO:0000313" key="3">
    <source>
        <dbReference type="EMBL" id="SHI99194.1"/>
    </source>
</evidence>
<gene>
    <name evidence="3" type="ORF">SAMN04488096_106234</name>
</gene>
<organism evidence="3 4">
    <name type="scientific">Mesonia phycicola</name>
    <dbReference type="NCBI Taxonomy" id="579105"/>
    <lineage>
        <taxon>Bacteria</taxon>
        <taxon>Pseudomonadati</taxon>
        <taxon>Bacteroidota</taxon>
        <taxon>Flavobacteriia</taxon>
        <taxon>Flavobacteriales</taxon>
        <taxon>Flavobacteriaceae</taxon>
        <taxon>Mesonia</taxon>
    </lineage>
</organism>
<feature type="region of interest" description="Disordered" evidence="1">
    <location>
        <begin position="1"/>
        <end position="23"/>
    </location>
</feature>
<name>A0A1M6FNE1_9FLAO</name>
<dbReference type="SUPFAM" id="SSF51306">
    <property type="entry name" value="LexA/Signal peptidase"/>
    <property type="match status" value="1"/>
</dbReference>
<dbReference type="InterPro" id="IPR015927">
    <property type="entry name" value="Peptidase_S24_S26A/B/C"/>
</dbReference>
<dbReference type="STRING" id="579105.SAMN04488096_106234"/>
<dbReference type="EMBL" id="FQYY01000006">
    <property type="protein sequence ID" value="SHI99194.1"/>
    <property type="molecule type" value="Genomic_DNA"/>
</dbReference>
<sequence>MEVTEFGKIKRKQPKHRAEVSMQTGFPSPATHYLERTIDLSEVLVKNTEATFYVRIAGSAWEHLGVYKNDVLVIDRSMEFVRGKIALVIKDGAFEVMKFPTEEERKNMGEDFFELWGVVTYAIHAL</sequence>
<protein>
    <submittedName>
        <fullName evidence="3">DNA polymerase V</fullName>
    </submittedName>
</protein>
<accession>A0A1M6FNE1</accession>
<evidence type="ECO:0000259" key="2">
    <source>
        <dbReference type="Pfam" id="PF00717"/>
    </source>
</evidence>
<keyword evidence="4" id="KW-1185">Reference proteome</keyword>
<dbReference type="InterPro" id="IPR036286">
    <property type="entry name" value="LexA/Signal_pep-like_sf"/>
</dbReference>
<dbReference type="AlphaFoldDB" id="A0A1M6FNE1"/>
<evidence type="ECO:0000256" key="1">
    <source>
        <dbReference type="SAM" id="MobiDB-lite"/>
    </source>
</evidence>
<dbReference type="Pfam" id="PF00717">
    <property type="entry name" value="Peptidase_S24"/>
    <property type="match status" value="1"/>
</dbReference>
<dbReference type="Proteomes" id="UP000184225">
    <property type="component" value="Unassembled WGS sequence"/>
</dbReference>
<proteinExistence type="predicted"/>
<evidence type="ECO:0000313" key="4">
    <source>
        <dbReference type="Proteomes" id="UP000184225"/>
    </source>
</evidence>
<reference evidence="3 4" key="1">
    <citation type="submission" date="2016-11" db="EMBL/GenBank/DDBJ databases">
        <authorList>
            <person name="Jaros S."/>
            <person name="Januszkiewicz K."/>
            <person name="Wedrychowicz H."/>
        </authorList>
    </citation>
    <scope>NUCLEOTIDE SEQUENCE [LARGE SCALE GENOMIC DNA]</scope>
    <source>
        <strain evidence="3 4">DSM 21425</strain>
    </source>
</reference>
<feature type="domain" description="Peptidase S24/S26A/S26B/S26C" evidence="2">
    <location>
        <begin position="22"/>
        <end position="101"/>
    </location>
</feature>
<dbReference type="RefSeq" id="WP_073151692.1">
    <property type="nucleotide sequence ID" value="NZ_FQYY01000006.1"/>
</dbReference>
<dbReference type="OrthoDB" id="9787787at2"/>